<dbReference type="WBParaSite" id="Hba_19297">
    <property type="protein sequence ID" value="Hba_19297"/>
    <property type="gene ID" value="Hba_19297"/>
</dbReference>
<sequence>MNSGNMSFVPFACVDCPGDPQRYPTIDELEVHIASDHLNYCPYERVYTFVIVTIRCRFAKFPTEYALVSHCKNDHGMKEFYVRYRYSLEGERKLTELKTKVRACLRQRLGATDDSMMVGLGSNAMPTLPATIVEKVNIPLVSYKFVSSGLNANIDSQDF</sequence>
<keyword evidence="1" id="KW-1185">Reference proteome</keyword>
<reference evidence="2" key="1">
    <citation type="submission" date="2016-11" db="UniProtKB">
        <authorList>
            <consortium name="WormBaseParasite"/>
        </authorList>
    </citation>
    <scope>IDENTIFICATION</scope>
</reference>
<name>A0A1I7XPM8_HETBA</name>
<proteinExistence type="predicted"/>
<evidence type="ECO:0000313" key="2">
    <source>
        <dbReference type="WBParaSite" id="Hba_19297"/>
    </source>
</evidence>
<accession>A0A1I7XPM8</accession>
<dbReference type="Proteomes" id="UP000095283">
    <property type="component" value="Unplaced"/>
</dbReference>
<evidence type="ECO:0000313" key="1">
    <source>
        <dbReference type="Proteomes" id="UP000095283"/>
    </source>
</evidence>
<protein>
    <submittedName>
        <fullName evidence="2">C2H2-type domain-containing protein</fullName>
    </submittedName>
</protein>
<organism evidence="1 2">
    <name type="scientific">Heterorhabditis bacteriophora</name>
    <name type="common">Entomopathogenic nematode worm</name>
    <dbReference type="NCBI Taxonomy" id="37862"/>
    <lineage>
        <taxon>Eukaryota</taxon>
        <taxon>Metazoa</taxon>
        <taxon>Ecdysozoa</taxon>
        <taxon>Nematoda</taxon>
        <taxon>Chromadorea</taxon>
        <taxon>Rhabditida</taxon>
        <taxon>Rhabditina</taxon>
        <taxon>Rhabditomorpha</taxon>
        <taxon>Strongyloidea</taxon>
        <taxon>Heterorhabditidae</taxon>
        <taxon>Heterorhabditis</taxon>
    </lineage>
</organism>
<dbReference type="AlphaFoldDB" id="A0A1I7XPM8"/>